<evidence type="ECO:0000313" key="1">
    <source>
        <dbReference type="EMBL" id="KAG0519335.1"/>
    </source>
</evidence>
<evidence type="ECO:0000313" key="2">
    <source>
        <dbReference type="Proteomes" id="UP000807115"/>
    </source>
</evidence>
<protein>
    <submittedName>
        <fullName evidence="1">Uncharacterized protein</fullName>
    </submittedName>
</protein>
<comment type="caution">
    <text evidence="1">The sequence shown here is derived from an EMBL/GenBank/DDBJ whole genome shotgun (WGS) entry which is preliminary data.</text>
</comment>
<dbReference type="PANTHER" id="PTHR37210:SF5">
    <property type="match status" value="1"/>
</dbReference>
<dbReference type="EMBL" id="CM027688">
    <property type="protein sequence ID" value="KAG0519335.1"/>
    <property type="molecule type" value="Genomic_DNA"/>
</dbReference>
<dbReference type="PANTHER" id="PTHR37210">
    <property type="entry name" value="EXPRESSED PROTEIN"/>
    <property type="match status" value="1"/>
</dbReference>
<dbReference type="Proteomes" id="UP000807115">
    <property type="component" value="Chromosome 9"/>
</dbReference>
<accession>A0A921QDX6</accession>
<sequence>MAASSTATTIISCCCCCLGPPAPPKESSAGARRPQAPAGVSVSSHALRRACVAAAACAMVGISGGGGGADMALALARGGGAFASRTDVVAVSVGAARAKAPPRWSDRRQCPPWRANSLENIVPENLPRPSAPRRFDSVSASAAAPDLSAPPSFLALRPGTGCFSL</sequence>
<dbReference type="AlphaFoldDB" id="A0A921QDX6"/>
<dbReference type="OrthoDB" id="1892100at2759"/>
<dbReference type="KEGG" id="sbi:8064712"/>
<name>A0A921QDX6_SORBI</name>
<reference evidence="1" key="1">
    <citation type="journal article" date="2019" name="BMC Genomics">
        <title>A new reference genome for Sorghum bicolor reveals high levels of sequence similarity between sweet and grain genotypes: implications for the genetics of sugar metabolism.</title>
        <authorList>
            <person name="Cooper E.A."/>
            <person name="Brenton Z.W."/>
            <person name="Flinn B.S."/>
            <person name="Jenkins J."/>
            <person name="Shu S."/>
            <person name="Flowers D."/>
            <person name="Luo F."/>
            <person name="Wang Y."/>
            <person name="Xia P."/>
            <person name="Barry K."/>
            <person name="Daum C."/>
            <person name="Lipzen A."/>
            <person name="Yoshinaga Y."/>
            <person name="Schmutz J."/>
            <person name="Saski C."/>
            <person name="Vermerris W."/>
            <person name="Kresovich S."/>
        </authorList>
    </citation>
    <scope>NUCLEOTIDE SEQUENCE</scope>
</reference>
<proteinExistence type="predicted"/>
<gene>
    <name evidence="1" type="ORF">BDA96_09G255500</name>
</gene>
<organism evidence="1 2">
    <name type="scientific">Sorghum bicolor</name>
    <name type="common">Sorghum</name>
    <name type="synonym">Sorghum vulgare</name>
    <dbReference type="NCBI Taxonomy" id="4558"/>
    <lineage>
        <taxon>Eukaryota</taxon>
        <taxon>Viridiplantae</taxon>
        <taxon>Streptophyta</taxon>
        <taxon>Embryophyta</taxon>
        <taxon>Tracheophyta</taxon>
        <taxon>Spermatophyta</taxon>
        <taxon>Magnoliopsida</taxon>
        <taxon>Liliopsida</taxon>
        <taxon>Poales</taxon>
        <taxon>Poaceae</taxon>
        <taxon>PACMAD clade</taxon>
        <taxon>Panicoideae</taxon>
        <taxon>Andropogonodae</taxon>
        <taxon>Andropogoneae</taxon>
        <taxon>Sorghinae</taxon>
        <taxon>Sorghum</taxon>
    </lineage>
</organism>
<dbReference type="InterPro" id="IPR053350">
    <property type="entry name" value="CV_Inducer"/>
</dbReference>
<reference evidence="1" key="2">
    <citation type="submission" date="2020-10" db="EMBL/GenBank/DDBJ databases">
        <authorList>
            <person name="Cooper E.A."/>
            <person name="Brenton Z.W."/>
            <person name="Flinn B.S."/>
            <person name="Jenkins J."/>
            <person name="Shu S."/>
            <person name="Flowers D."/>
            <person name="Luo F."/>
            <person name="Wang Y."/>
            <person name="Xia P."/>
            <person name="Barry K."/>
            <person name="Daum C."/>
            <person name="Lipzen A."/>
            <person name="Yoshinaga Y."/>
            <person name="Schmutz J."/>
            <person name="Saski C."/>
            <person name="Vermerris W."/>
            <person name="Kresovich S."/>
        </authorList>
    </citation>
    <scope>NUCLEOTIDE SEQUENCE</scope>
</reference>
<dbReference type="Gramene" id="EES18729">
    <property type="protein sequence ID" value="EES18729"/>
    <property type="gene ID" value="SORBI_3009G241400"/>
</dbReference>
<dbReference type="OMA" id="TTIISCC"/>